<dbReference type="EMBL" id="JAPESX010000032">
    <property type="protein sequence ID" value="KAJ8123858.1"/>
    <property type="molecule type" value="Genomic_DNA"/>
</dbReference>
<dbReference type="Proteomes" id="UP001153334">
    <property type="component" value="Unassembled WGS sequence"/>
</dbReference>
<sequence>MADGVKSDVNITTLAPDSSPSDFLDDKKIQRSLFKISSAQKQLLNRNNLNTPDPSGSQSSSPLRAEEDDEDGGGDDASELISWASSLEQNLRPPSVKSQEPMQPFMTQLPENSPPQPTIVTSPLPVQHPKLPEFPPSSQGLEDELEVEVPGALAYNPEPINNGPTQNRGYYQTEQ</sequence>
<evidence type="ECO:0000313" key="1">
    <source>
        <dbReference type="EMBL" id="KAJ8123858.1"/>
    </source>
</evidence>
<protein>
    <submittedName>
        <fullName evidence="1">Uncharacterized protein</fullName>
    </submittedName>
</protein>
<comment type="caution">
    <text evidence="1">The sequence shown here is derived from an EMBL/GenBank/DDBJ whole genome shotgun (WGS) entry which is preliminary data.</text>
</comment>
<reference evidence="1" key="1">
    <citation type="submission" date="2022-11" db="EMBL/GenBank/DDBJ databases">
        <title>Genome Sequence of Nemania bipapillata.</title>
        <authorList>
            <person name="Buettner E."/>
        </authorList>
    </citation>
    <scope>NUCLEOTIDE SEQUENCE</scope>
    <source>
        <strain evidence="1">CP14</strain>
    </source>
</reference>
<keyword evidence="2" id="KW-1185">Reference proteome</keyword>
<evidence type="ECO:0000313" key="2">
    <source>
        <dbReference type="Proteomes" id="UP001153334"/>
    </source>
</evidence>
<accession>A0ACC2J8P1</accession>
<organism evidence="1 2">
    <name type="scientific">Nemania bipapillata</name>
    <dbReference type="NCBI Taxonomy" id="110536"/>
    <lineage>
        <taxon>Eukaryota</taxon>
        <taxon>Fungi</taxon>
        <taxon>Dikarya</taxon>
        <taxon>Ascomycota</taxon>
        <taxon>Pezizomycotina</taxon>
        <taxon>Sordariomycetes</taxon>
        <taxon>Xylariomycetidae</taxon>
        <taxon>Xylariales</taxon>
        <taxon>Xylariaceae</taxon>
        <taxon>Nemania</taxon>
    </lineage>
</organism>
<gene>
    <name evidence="1" type="ORF">ONZ43_g289</name>
</gene>
<proteinExistence type="predicted"/>
<name>A0ACC2J8P1_9PEZI</name>